<evidence type="ECO:0000256" key="1">
    <source>
        <dbReference type="ARBA" id="ARBA00004191"/>
    </source>
</evidence>
<dbReference type="Gene3D" id="3.40.720.10">
    <property type="entry name" value="Alkaline Phosphatase, subunit A"/>
    <property type="match status" value="2"/>
</dbReference>
<reference evidence="8 9" key="1">
    <citation type="submission" date="2020-07" db="EMBL/GenBank/DDBJ databases">
        <title>Sequencing the genomes of 1000 actinobacteria strains.</title>
        <authorList>
            <person name="Klenk H.-P."/>
        </authorList>
    </citation>
    <scope>NUCLEOTIDE SEQUENCE [LARGE SCALE GENOMIC DNA]</scope>
    <source>
        <strain evidence="8 9">DSM 21349</strain>
    </source>
</reference>
<evidence type="ECO:0000256" key="7">
    <source>
        <dbReference type="ARBA" id="ARBA00048421"/>
    </source>
</evidence>
<dbReference type="RefSeq" id="WP_343055580.1">
    <property type="nucleotide sequence ID" value="NZ_JACGXA010000001.1"/>
</dbReference>
<dbReference type="NCBIfam" id="TIGR01409">
    <property type="entry name" value="TAT_signal_seq"/>
    <property type="match status" value="1"/>
</dbReference>
<dbReference type="PANTHER" id="PTHR31956">
    <property type="entry name" value="NON-SPECIFIC PHOSPHOLIPASE C4-RELATED"/>
    <property type="match status" value="1"/>
</dbReference>
<comment type="caution">
    <text evidence="8">The sequence shown here is derived from an EMBL/GenBank/DDBJ whole genome shotgun (WGS) entry which is preliminary data.</text>
</comment>
<organism evidence="8 9">
    <name type="scientific">Nocardioides ginsengisegetis</name>
    <dbReference type="NCBI Taxonomy" id="661491"/>
    <lineage>
        <taxon>Bacteria</taxon>
        <taxon>Bacillati</taxon>
        <taxon>Actinomycetota</taxon>
        <taxon>Actinomycetes</taxon>
        <taxon>Propionibacteriales</taxon>
        <taxon>Nocardioidaceae</taxon>
        <taxon>Nocardioides</taxon>
    </lineage>
</organism>
<evidence type="ECO:0000256" key="5">
    <source>
        <dbReference type="ARBA" id="ARBA00022801"/>
    </source>
</evidence>
<dbReference type="GO" id="GO:0034480">
    <property type="term" value="F:phosphatidylcholine phospholipase C activity"/>
    <property type="evidence" value="ECO:0007669"/>
    <property type="project" value="UniProtKB-EC"/>
</dbReference>
<comment type="subcellular location">
    <subcellularLocation>
        <location evidence="1">Secreted</location>
        <location evidence="1">Cell wall</location>
    </subcellularLocation>
</comment>
<keyword evidence="9" id="KW-1185">Reference proteome</keyword>
<dbReference type="EC" id="3.1.4.3" evidence="3"/>
<keyword evidence="6" id="KW-0843">Virulence</keyword>
<sequence length="438" mass="48405">MTISRRQLLGAAGATGLAAAAGATRWWPEDAANAASSTSTRTDTTSVLPAPGKSGIEHVVVVMMENRSFDHFLGWLPGADGKQAGLTYKDRYGVRHQTHHLEAFDSCGFNDPDHSYEGGRIQLNGGKCNGFLRSGRNDLLAIGYYTDADLPFYAGAARDWTTFDRYFSAVMAETYPNRFYMHAAQTDRLHNNTSQCTLKTIWDRLAAKGVSGKYYYSDVPFTALWYGTHQDISFHFADFLTDAAAGTLPAVSFVDPRFQDEESGTSNDDHPHADVRAGQAFLNQVYDAVRNGPGWEKTVLVINYDEWGGFYDHVPPTTAPDVSPKTALRGFRVPALMISPLARRNYISHHVYDHTSVLRMIEWRWGLKPLTPRDANARNIAEVLDFGNPPNTASPTYTVPTVTPLGCATAPKEEGGAEFAEWGELKELALDQGWRLPN</sequence>
<dbReference type="Pfam" id="PF04185">
    <property type="entry name" value="Phosphoesterase"/>
    <property type="match status" value="1"/>
</dbReference>
<evidence type="ECO:0000256" key="6">
    <source>
        <dbReference type="ARBA" id="ARBA00023026"/>
    </source>
</evidence>
<dbReference type="InterPro" id="IPR006311">
    <property type="entry name" value="TAT_signal"/>
</dbReference>
<name>A0A7W3J0Q4_9ACTN</name>
<dbReference type="InterPro" id="IPR019546">
    <property type="entry name" value="TAT_signal_bac_arc"/>
</dbReference>
<keyword evidence="4" id="KW-0134">Cell wall</keyword>
<comment type="similarity">
    <text evidence="2">Belongs to the bacterial phospholipase C family.</text>
</comment>
<dbReference type="PANTHER" id="PTHR31956:SF1">
    <property type="entry name" value="NON-SPECIFIC PHOSPHOLIPASE C1"/>
    <property type="match status" value="1"/>
</dbReference>
<dbReference type="EMBL" id="JACGXA010000001">
    <property type="protein sequence ID" value="MBA8804064.1"/>
    <property type="molecule type" value="Genomic_DNA"/>
</dbReference>
<dbReference type="AlphaFoldDB" id="A0A7W3J0Q4"/>
<dbReference type="CDD" id="cd16013">
    <property type="entry name" value="AcpA"/>
    <property type="match status" value="1"/>
</dbReference>
<dbReference type="PROSITE" id="PS51318">
    <property type="entry name" value="TAT"/>
    <property type="match status" value="1"/>
</dbReference>
<evidence type="ECO:0000313" key="8">
    <source>
        <dbReference type="EMBL" id="MBA8804064.1"/>
    </source>
</evidence>
<keyword evidence="4" id="KW-0964">Secreted</keyword>
<dbReference type="Proteomes" id="UP000580910">
    <property type="component" value="Unassembled WGS sequence"/>
</dbReference>
<proteinExistence type="inferred from homology"/>
<keyword evidence="5 8" id="KW-0378">Hydrolase</keyword>
<dbReference type="InterPro" id="IPR017850">
    <property type="entry name" value="Alkaline_phosphatase_core_sf"/>
</dbReference>
<evidence type="ECO:0000313" key="9">
    <source>
        <dbReference type="Proteomes" id="UP000580910"/>
    </source>
</evidence>
<gene>
    <name evidence="8" type="ORF">FB382_002355</name>
</gene>
<protein>
    <recommendedName>
        <fullName evidence="3">phospholipase C</fullName>
        <ecNumber evidence="3">3.1.4.3</ecNumber>
    </recommendedName>
</protein>
<dbReference type="InterPro" id="IPR007312">
    <property type="entry name" value="Phosphoesterase"/>
</dbReference>
<comment type="catalytic activity">
    <reaction evidence="7">
        <text>a 1,2-diacyl-sn-glycero-3-phosphocholine + H2O = phosphocholine + a 1,2-diacyl-sn-glycerol + H(+)</text>
        <dbReference type="Rhea" id="RHEA:10604"/>
        <dbReference type="ChEBI" id="CHEBI:15377"/>
        <dbReference type="ChEBI" id="CHEBI:15378"/>
        <dbReference type="ChEBI" id="CHEBI:17815"/>
        <dbReference type="ChEBI" id="CHEBI:57643"/>
        <dbReference type="ChEBI" id="CHEBI:295975"/>
        <dbReference type="EC" id="3.1.4.3"/>
    </reaction>
    <physiologicalReaction direction="left-to-right" evidence="7">
        <dbReference type="Rhea" id="RHEA:10605"/>
    </physiologicalReaction>
</comment>
<evidence type="ECO:0000256" key="2">
    <source>
        <dbReference type="ARBA" id="ARBA00009717"/>
    </source>
</evidence>
<evidence type="ECO:0000256" key="4">
    <source>
        <dbReference type="ARBA" id="ARBA00022512"/>
    </source>
</evidence>
<accession>A0A7W3J0Q4</accession>
<evidence type="ECO:0000256" key="3">
    <source>
        <dbReference type="ARBA" id="ARBA00012018"/>
    </source>
</evidence>